<dbReference type="EMBL" id="CP068158">
    <property type="protein sequence ID" value="QQU76214.1"/>
    <property type="molecule type" value="Genomic_DNA"/>
</dbReference>
<dbReference type="PANTHER" id="PTHR24221:SF654">
    <property type="entry name" value="ATP-BINDING CASSETTE SUB-FAMILY B MEMBER 6"/>
    <property type="match status" value="1"/>
</dbReference>
<keyword evidence="8" id="KW-1185">Reference proteome</keyword>
<keyword evidence="2" id="KW-1278">Translocase</keyword>
<organism evidence="5 7">
    <name type="scientific">Corynebacterium striatum</name>
    <dbReference type="NCBI Taxonomy" id="43770"/>
    <lineage>
        <taxon>Bacteria</taxon>
        <taxon>Bacillati</taxon>
        <taxon>Actinomycetota</taxon>
        <taxon>Actinomycetes</taxon>
        <taxon>Mycobacteriales</taxon>
        <taxon>Corynebacteriaceae</taxon>
        <taxon>Corynebacterium</taxon>
    </lineage>
</organism>
<evidence type="ECO:0000313" key="7">
    <source>
        <dbReference type="Proteomes" id="UP000231994"/>
    </source>
</evidence>
<dbReference type="Gene3D" id="3.40.50.300">
    <property type="entry name" value="P-loop containing nucleotide triphosphate hydrolases"/>
    <property type="match status" value="1"/>
</dbReference>
<reference evidence="5 7" key="1">
    <citation type="submission" date="2017-11" db="EMBL/GenBank/DDBJ databases">
        <title>Whole genome sequencing of cultured pathogen.</title>
        <authorList>
            <person name="Hoffmann M."/>
            <person name="Sanchez M."/>
            <person name="Timme R."/>
            <person name="Nudel K."/>
            <person name="Bry L."/>
        </authorList>
    </citation>
    <scope>NUCLEOTIDE SEQUENCE [LARGE SCALE GENOMIC DNA]</scope>
    <source>
        <strain evidence="5 7">216</strain>
    </source>
</reference>
<evidence type="ECO:0000256" key="3">
    <source>
        <dbReference type="ARBA" id="ARBA00023455"/>
    </source>
</evidence>
<keyword evidence="6" id="KW-0547">Nucleotide-binding</keyword>
<evidence type="ECO:0000259" key="4">
    <source>
        <dbReference type="Pfam" id="PF00005"/>
    </source>
</evidence>
<dbReference type="Proteomes" id="UP000595757">
    <property type="component" value="Chromosome"/>
</dbReference>
<gene>
    <name evidence="5" type="ORF">A9D01_08515</name>
    <name evidence="6" type="ORF">I6I72_08715</name>
</gene>
<keyword evidence="6" id="KW-0067">ATP-binding</keyword>
<reference evidence="6 8" key="2">
    <citation type="submission" date="2021-01" db="EMBL/GenBank/DDBJ databases">
        <title>FDA dAtabase for Regulatory Grade micrObial Sequences (FDA-ARGOS): Supporting development and validation of Infectious Disease Dx tests.</title>
        <authorList>
            <person name="Sproer C."/>
            <person name="Gronow S."/>
            <person name="Severitt S."/>
            <person name="Schroder I."/>
            <person name="Tallon L."/>
            <person name="Sadzewicz L."/>
            <person name="Zhao X."/>
            <person name="Boylan J."/>
            <person name="Ott S."/>
            <person name="Bowen H."/>
            <person name="Vavikolanu K."/>
            <person name="Mehta A."/>
            <person name="Aluvathingal J."/>
            <person name="Nadendla S."/>
            <person name="Lowell S."/>
            <person name="Myers T."/>
            <person name="Yan Y."/>
            <person name="Sichtig H."/>
        </authorList>
    </citation>
    <scope>NUCLEOTIDE SEQUENCE [LARGE SCALE GENOMIC DNA]</scope>
    <source>
        <strain evidence="6 8">FDAARGOS_1115</strain>
    </source>
</reference>
<evidence type="ECO:0000256" key="2">
    <source>
        <dbReference type="ARBA" id="ARBA00022967"/>
    </source>
</evidence>
<dbReference type="PANTHER" id="PTHR24221">
    <property type="entry name" value="ATP-BINDING CASSETTE SUB-FAMILY B"/>
    <property type="match status" value="1"/>
</dbReference>
<protein>
    <submittedName>
        <fullName evidence="5">ABC transporter</fullName>
    </submittedName>
    <submittedName>
        <fullName evidence="6">ATP-binding cassette domain-containing protein</fullName>
    </submittedName>
</protein>
<evidence type="ECO:0000256" key="1">
    <source>
        <dbReference type="ARBA" id="ARBA00022519"/>
    </source>
</evidence>
<name>A0ABC8CNH1_CORST</name>
<dbReference type="InterPro" id="IPR003439">
    <property type="entry name" value="ABC_transporter-like_ATP-bd"/>
</dbReference>
<comment type="similarity">
    <text evidence="3">Belongs to the ABC transporter superfamily. Siderophore-Fe(3+) uptake transporter (SIUT) (TC 3.A.1.21) family.</text>
</comment>
<dbReference type="InterPro" id="IPR027417">
    <property type="entry name" value="P-loop_NTPase"/>
</dbReference>
<keyword evidence="1" id="KW-1003">Cell membrane</keyword>
<accession>A0ABC8CNH1</accession>
<evidence type="ECO:0000313" key="8">
    <source>
        <dbReference type="Proteomes" id="UP000595757"/>
    </source>
</evidence>
<dbReference type="GO" id="GO:0005524">
    <property type="term" value="F:ATP binding"/>
    <property type="evidence" value="ECO:0007669"/>
    <property type="project" value="UniProtKB-KW"/>
</dbReference>
<dbReference type="Pfam" id="PF00005">
    <property type="entry name" value="ABC_tran"/>
    <property type="match status" value="1"/>
</dbReference>
<keyword evidence="1" id="KW-0997">Cell inner membrane</keyword>
<sequence length="95" mass="10382">MFIPAYVDKVITALPEGLDTVVGSRSYRFSGGDQQRLSLARTLLRRPRVLILDEATSALDNETARAIQDAVLGSDATRLVIAHRLSTIRDADEGN</sequence>
<dbReference type="EMBL" id="CP024932">
    <property type="protein sequence ID" value="ATZ08783.1"/>
    <property type="molecule type" value="Genomic_DNA"/>
</dbReference>
<feature type="domain" description="ABC transporter" evidence="4">
    <location>
        <begin position="14"/>
        <end position="57"/>
    </location>
</feature>
<dbReference type="Proteomes" id="UP000231994">
    <property type="component" value="Chromosome"/>
</dbReference>
<evidence type="ECO:0000313" key="6">
    <source>
        <dbReference type="EMBL" id="QQU76214.1"/>
    </source>
</evidence>
<dbReference type="InterPro" id="IPR039421">
    <property type="entry name" value="Type_1_exporter"/>
</dbReference>
<evidence type="ECO:0000313" key="5">
    <source>
        <dbReference type="EMBL" id="ATZ08783.1"/>
    </source>
</evidence>
<proteinExistence type="inferred from homology"/>
<dbReference type="AlphaFoldDB" id="A0ABC8CNH1"/>
<dbReference type="SUPFAM" id="SSF52540">
    <property type="entry name" value="P-loop containing nucleoside triphosphate hydrolases"/>
    <property type="match status" value="1"/>
</dbReference>
<keyword evidence="1" id="KW-0472">Membrane</keyword>